<reference evidence="4 7" key="3">
    <citation type="submission" date="2018-07" db="EMBL/GenBank/DDBJ databases">
        <title>Leeuwenhoekiella genomics.</title>
        <authorList>
            <person name="Tahon G."/>
            <person name="Willems A."/>
        </authorList>
    </citation>
    <scope>NUCLEOTIDE SEQUENCE [LARGE SCALE GENOMIC DNA]</scope>
    <source>
        <strain evidence="4 7">LMG 24856</strain>
    </source>
</reference>
<keyword evidence="7" id="KW-1185">Reference proteome</keyword>
<dbReference type="EMBL" id="QOVN01000004">
    <property type="protein sequence ID" value="RXG28771.1"/>
    <property type="molecule type" value="Genomic_DNA"/>
</dbReference>
<dbReference type="SUPFAM" id="SSF53474">
    <property type="entry name" value="alpha/beta-Hydrolases"/>
    <property type="match status" value="1"/>
</dbReference>
<evidence type="ECO:0000313" key="5">
    <source>
        <dbReference type="EMBL" id="SHH45575.1"/>
    </source>
</evidence>
<name>A0A1M5T4A9_9FLAO</name>
<evidence type="ECO:0000313" key="6">
    <source>
        <dbReference type="Proteomes" id="UP000184240"/>
    </source>
</evidence>
<dbReference type="EMBL" id="FQXT01000001">
    <property type="protein sequence ID" value="SHH45575.1"/>
    <property type="molecule type" value="Genomic_DNA"/>
</dbReference>
<dbReference type="PANTHER" id="PTHR10655">
    <property type="entry name" value="LYSOPHOSPHOLIPASE-RELATED"/>
    <property type="match status" value="1"/>
</dbReference>
<sequence>MAQLSLEHLIQRPKKTSEKPPLLLLLHGYGSNEQDLFSFAPELPEEYFVISAKAPMAMQPFGNAWYTIYWDATDGKWSDDEEAISSRELIKTFIDETIDAYNLDAENVTLLGFSQGCILSYAVALTYPEKIKNVIGLSGYVNEAIISPKSDLSAYKHLSVFSSHGTVDQVIPVEAARKIAPYLATLGIESNLKEYPVGHGVAPQNFFDLKDWLLQH</sequence>
<dbReference type="Gene3D" id="3.40.50.1820">
    <property type="entry name" value="alpha/beta hydrolase"/>
    <property type="match status" value="1"/>
</dbReference>
<protein>
    <submittedName>
        <fullName evidence="5">Phospholipase/carboxylesterase</fullName>
    </submittedName>
</protein>
<dbReference type="Pfam" id="PF02230">
    <property type="entry name" value="Abhydrolase_2"/>
    <property type="match status" value="1"/>
</dbReference>
<reference evidence="5" key="2">
    <citation type="submission" date="2016-11" db="EMBL/GenBank/DDBJ databases">
        <authorList>
            <person name="Jaros S."/>
            <person name="Januszkiewicz K."/>
            <person name="Wedrychowicz H."/>
        </authorList>
    </citation>
    <scope>NUCLEOTIDE SEQUENCE [LARGE SCALE GENOMIC DNA]</scope>
    <source>
        <strain evidence="5">DSM 19859</strain>
    </source>
</reference>
<dbReference type="Proteomes" id="UP000184240">
    <property type="component" value="Unassembled WGS sequence"/>
</dbReference>
<dbReference type="InterPro" id="IPR050565">
    <property type="entry name" value="LYPA1-2/EST-like"/>
</dbReference>
<dbReference type="OrthoDB" id="9795555at2"/>
<dbReference type="STRING" id="573501.SAMN04487999_0243"/>
<evidence type="ECO:0000259" key="3">
    <source>
        <dbReference type="Pfam" id="PF02230"/>
    </source>
</evidence>
<evidence type="ECO:0000313" key="7">
    <source>
        <dbReference type="Proteomes" id="UP000290037"/>
    </source>
</evidence>
<evidence type="ECO:0000313" key="4">
    <source>
        <dbReference type="EMBL" id="RXG28771.1"/>
    </source>
</evidence>
<dbReference type="PANTHER" id="PTHR10655:SF17">
    <property type="entry name" value="LYSOPHOSPHOLIPASE-LIKE PROTEIN 1"/>
    <property type="match status" value="1"/>
</dbReference>
<dbReference type="Proteomes" id="UP000290037">
    <property type="component" value="Unassembled WGS sequence"/>
</dbReference>
<proteinExistence type="inferred from homology"/>
<evidence type="ECO:0000256" key="2">
    <source>
        <dbReference type="ARBA" id="ARBA00022801"/>
    </source>
</evidence>
<keyword evidence="2" id="KW-0378">Hydrolase</keyword>
<evidence type="ECO:0000256" key="1">
    <source>
        <dbReference type="ARBA" id="ARBA00006499"/>
    </source>
</evidence>
<accession>A0A1M5T4A9</accession>
<dbReference type="GO" id="GO:0016787">
    <property type="term" value="F:hydrolase activity"/>
    <property type="evidence" value="ECO:0007669"/>
    <property type="project" value="UniProtKB-KW"/>
</dbReference>
<gene>
    <name evidence="4" type="ORF">DSM01_2232</name>
    <name evidence="5" type="ORF">SAMN04487999_0243</name>
</gene>
<organism evidence="5 6">
    <name type="scientific">Leeuwenhoekiella palythoae</name>
    <dbReference type="NCBI Taxonomy" id="573501"/>
    <lineage>
        <taxon>Bacteria</taxon>
        <taxon>Pseudomonadati</taxon>
        <taxon>Bacteroidota</taxon>
        <taxon>Flavobacteriia</taxon>
        <taxon>Flavobacteriales</taxon>
        <taxon>Flavobacteriaceae</taxon>
        <taxon>Leeuwenhoekiella</taxon>
    </lineage>
</organism>
<dbReference type="RefSeq" id="WP_072979502.1">
    <property type="nucleotide sequence ID" value="NZ_FQXT01000001.1"/>
</dbReference>
<dbReference type="AlphaFoldDB" id="A0A1M5T4A9"/>
<dbReference type="InterPro" id="IPR003140">
    <property type="entry name" value="PLipase/COase/thioEstase"/>
</dbReference>
<reference evidence="6" key="1">
    <citation type="submission" date="2016-11" db="EMBL/GenBank/DDBJ databases">
        <authorList>
            <person name="Varghese N."/>
            <person name="Submissions S."/>
        </authorList>
    </citation>
    <scope>NUCLEOTIDE SEQUENCE [LARGE SCALE GENOMIC DNA]</scope>
    <source>
        <strain evidence="6">DSM 19859</strain>
    </source>
</reference>
<feature type="domain" description="Phospholipase/carboxylesterase/thioesterase" evidence="3">
    <location>
        <begin position="16"/>
        <end position="213"/>
    </location>
</feature>
<dbReference type="InterPro" id="IPR029058">
    <property type="entry name" value="AB_hydrolase_fold"/>
</dbReference>
<comment type="similarity">
    <text evidence="1">Belongs to the AB hydrolase superfamily. AB hydrolase 2 family.</text>
</comment>